<dbReference type="InterPro" id="IPR019734">
    <property type="entry name" value="TPR_rpt"/>
</dbReference>
<sequence>MNVKLSIGMMVKNEERWLERCLQALLPVLEAVDSELIVVDTGSEDRTVEIARRFTDRVYSHPWQNDFSQMRNIVIGYARGEWFWTVDADEILETPQPVIDFLTSSRCKRYNAATVLIKNVTNEEDDTLHVPTLVAPRLFRKLPGFRYTGRVHNQPVYRGPIMHLPVTFLHYGYLATDKELMERKFQRTATLLKLELEKDPSNIYYWYQLSKSYAMHKDYEDAVDPILRAYELVKSKGPQSRNYMYVYSQLALLHFQLRRFRQVIRFCDEAIALRDGYPDLYYFKAKAHGAVGELPEAVHAYQRYLNIVRDFAGSPASKDTSVPHYSLYKADDARRDLVSLHHRLGNFEEAGEWALQVEAVDLLEPFFDKTVDSLLKAQRYQEIGTLYQRLAALDKPEVIQKFLATLERTRLQLDAELDRRLSVIFASGESVYSVLNAARVAADRSDLERHLSQLEGWSWREAPFFYGDLLYTLVREALVDWRVMTDLGEKHLAQLLTFAQRRHPDVPKVLANRLFNLGDLQTLAELRTAKALARYALLHGEWDDSQYGRLFERYIEWGTSYIEGLYRSEVLDGGLAGELKTDEEAALMLMRQAQLAKEDLKKQIEYLREAVNRFAPLTRGIRLQLAKLEEQLRVGEFERYKEKVKANIEALVQAGHLDEAQGLLQEYASVVPDDPGIYSVGSVIAVARGDTERALMLLDEGLRVHPDDFDLWFNRAYVYLLAGDSSSAVEAYRRAESLLTDDRQREDLANLAQQLSIV</sequence>
<feature type="repeat" description="TPR" evidence="1">
    <location>
        <begin position="709"/>
        <end position="742"/>
    </location>
</feature>
<dbReference type="Gene3D" id="1.25.40.10">
    <property type="entry name" value="Tetratricopeptide repeat domain"/>
    <property type="match status" value="2"/>
</dbReference>
<proteinExistence type="predicted"/>
<organism evidence="3 4">
    <name type="scientific">Bacillus thermozeamaize</name>
    <dbReference type="NCBI Taxonomy" id="230954"/>
    <lineage>
        <taxon>Bacteria</taxon>
        <taxon>Bacillati</taxon>
        <taxon>Bacillota</taxon>
        <taxon>Bacilli</taxon>
        <taxon>Bacillales</taxon>
        <taxon>Bacillaceae</taxon>
        <taxon>Bacillus</taxon>
    </lineage>
</organism>
<dbReference type="InterPro" id="IPR011990">
    <property type="entry name" value="TPR-like_helical_dom_sf"/>
</dbReference>
<dbReference type="CDD" id="cd02511">
    <property type="entry name" value="Beta4Glucosyltransferase"/>
    <property type="match status" value="1"/>
</dbReference>
<gene>
    <name evidence="3" type="ORF">BAA01_14025</name>
</gene>
<dbReference type="SUPFAM" id="SSF53448">
    <property type="entry name" value="Nucleotide-diphospho-sugar transferases"/>
    <property type="match status" value="1"/>
</dbReference>
<feature type="domain" description="Glycosyltransferase 2-like" evidence="2">
    <location>
        <begin position="6"/>
        <end position="93"/>
    </location>
</feature>
<dbReference type="Pfam" id="PF13432">
    <property type="entry name" value="TPR_16"/>
    <property type="match status" value="1"/>
</dbReference>
<dbReference type="Gene3D" id="3.90.550.10">
    <property type="entry name" value="Spore Coat Polysaccharide Biosynthesis Protein SpsA, Chain A"/>
    <property type="match status" value="1"/>
</dbReference>
<dbReference type="AlphaFoldDB" id="A0A1Y3PCT2"/>
<dbReference type="SMART" id="SM00028">
    <property type="entry name" value="TPR"/>
    <property type="match status" value="4"/>
</dbReference>
<dbReference type="PANTHER" id="PTHR43630:SF2">
    <property type="entry name" value="GLYCOSYLTRANSFERASE"/>
    <property type="match status" value="1"/>
</dbReference>
<dbReference type="SUPFAM" id="SSF48452">
    <property type="entry name" value="TPR-like"/>
    <property type="match status" value="2"/>
</dbReference>
<dbReference type="EMBL" id="LZRT01000112">
    <property type="protein sequence ID" value="OUM85132.1"/>
    <property type="molecule type" value="Genomic_DNA"/>
</dbReference>
<evidence type="ECO:0000256" key="1">
    <source>
        <dbReference type="PROSITE-ProRule" id="PRU00339"/>
    </source>
</evidence>
<dbReference type="PROSITE" id="PS50005">
    <property type="entry name" value="TPR"/>
    <property type="match status" value="1"/>
</dbReference>
<evidence type="ECO:0000313" key="3">
    <source>
        <dbReference type="EMBL" id="OUM85132.1"/>
    </source>
</evidence>
<reference evidence="4" key="1">
    <citation type="submission" date="2016-06" db="EMBL/GenBank/DDBJ databases">
        <authorList>
            <person name="Nascimento L."/>
            <person name="Pereira R.V."/>
            <person name="Martins L.F."/>
            <person name="Quaggio R.B."/>
            <person name="Silva A.M."/>
            <person name="Setubal J.C."/>
        </authorList>
    </citation>
    <scope>NUCLEOTIDE SEQUENCE [LARGE SCALE GENOMIC DNA]</scope>
</reference>
<accession>A0A1Y3PCT2</accession>
<keyword evidence="1" id="KW-0802">TPR repeat</keyword>
<comment type="caution">
    <text evidence="3">The sequence shown here is derived from an EMBL/GenBank/DDBJ whole genome shotgun (WGS) entry which is preliminary data.</text>
</comment>
<evidence type="ECO:0000313" key="4">
    <source>
        <dbReference type="Proteomes" id="UP000196475"/>
    </source>
</evidence>
<dbReference type="Pfam" id="PF00535">
    <property type="entry name" value="Glycos_transf_2"/>
    <property type="match status" value="1"/>
</dbReference>
<dbReference type="Proteomes" id="UP000196475">
    <property type="component" value="Unassembled WGS sequence"/>
</dbReference>
<dbReference type="InterPro" id="IPR001173">
    <property type="entry name" value="Glyco_trans_2-like"/>
</dbReference>
<protein>
    <recommendedName>
        <fullName evidence="2">Glycosyltransferase 2-like domain-containing protein</fullName>
    </recommendedName>
</protein>
<dbReference type="PANTHER" id="PTHR43630">
    <property type="entry name" value="POLY-BETA-1,6-N-ACETYL-D-GLUCOSAMINE SYNTHASE"/>
    <property type="match status" value="1"/>
</dbReference>
<dbReference type="InterPro" id="IPR029044">
    <property type="entry name" value="Nucleotide-diphossugar_trans"/>
</dbReference>
<evidence type="ECO:0000259" key="2">
    <source>
        <dbReference type="Pfam" id="PF00535"/>
    </source>
</evidence>
<name>A0A1Y3PCT2_9BACI</name>